<reference evidence="3" key="1">
    <citation type="journal article" date="2011" name="Proc. Natl. Acad. Sci. U.S.A.">
        <title>Genomic insights into the physiology and ecology of the marine filamentous cyanobacterium Lyngbya majuscula.</title>
        <authorList>
            <person name="Jones A.C."/>
            <person name="Monroe E.A."/>
            <person name="Podell S."/>
            <person name="Hess W.R."/>
            <person name="Klages S."/>
            <person name="Esquenazi E."/>
            <person name="Niessen S."/>
            <person name="Hoover H."/>
            <person name="Rothmann M."/>
            <person name="Lasken R.S."/>
            <person name="Yates J.R.III."/>
            <person name="Reinhardt R."/>
            <person name="Kube M."/>
            <person name="Burkart M.D."/>
            <person name="Allen E.E."/>
            <person name="Dorrestein P.C."/>
            <person name="Gerwick W.H."/>
            <person name="Gerwick L."/>
        </authorList>
    </citation>
    <scope>NUCLEOTIDE SEQUENCE [LARGE SCALE GENOMIC DNA]</scope>
    <source>
        <strain evidence="3">3L</strain>
    </source>
</reference>
<evidence type="ECO:0000313" key="2">
    <source>
        <dbReference type="EMBL" id="EGJ29352.1"/>
    </source>
</evidence>
<feature type="compositionally biased region" description="Low complexity" evidence="1">
    <location>
        <begin position="1"/>
        <end position="17"/>
    </location>
</feature>
<keyword evidence="3" id="KW-1185">Reference proteome</keyword>
<accession>F4Y260</accession>
<dbReference type="AlphaFoldDB" id="F4Y260"/>
<evidence type="ECO:0000313" key="3">
    <source>
        <dbReference type="Proteomes" id="UP000003959"/>
    </source>
</evidence>
<evidence type="ECO:0000256" key="1">
    <source>
        <dbReference type="SAM" id="MobiDB-lite"/>
    </source>
</evidence>
<dbReference type="HOGENOM" id="CLU_3272914_0_0_3"/>
<proteinExistence type="predicted"/>
<feature type="region of interest" description="Disordered" evidence="1">
    <location>
        <begin position="1"/>
        <end position="41"/>
    </location>
</feature>
<dbReference type="EMBL" id="GL890970">
    <property type="protein sequence ID" value="EGJ29352.1"/>
    <property type="molecule type" value="Genomic_DNA"/>
</dbReference>
<gene>
    <name evidence="2" type="ORF">LYNGBM3L_65680</name>
</gene>
<organism evidence="2 3">
    <name type="scientific">Moorena producens 3L</name>
    <dbReference type="NCBI Taxonomy" id="489825"/>
    <lineage>
        <taxon>Bacteria</taxon>
        <taxon>Bacillati</taxon>
        <taxon>Cyanobacteriota</taxon>
        <taxon>Cyanophyceae</taxon>
        <taxon>Coleofasciculales</taxon>
        <taxon>Coleofasciculaceae</taxon>
        <taxon>Moorena</taxon>
    </lineage>
</organism>
<protein>
    <submittedName>
        <fullName evidence="2">Uncharacterized protein</fullName>
    </submittedName>
</protein>
<sequence length="41" mass="4617">MTKNIPPNSNENNTPENPGRKPKKVKLILIGSPEKVWKTMS</sequence>
<name>F4Y260_9CYAN</name>
<dbReference type="Proteomes" id="UP000003959">
    <property type="component" value="Unassembled WGS sequence"/>
</dbReference>
<dbReference type="RefSeq" id="WP_008190366.1">
    <property type="nucleotide sequence ID" value="NZ_GL890970.1"/>
</dbReference>